<evidence type="ECO:0000256" key="2">
    <source>
        <dbReference type="SAM" id="SignalP"/>
    </source>
</evidence>
<dbReference type="GO" id="GO:0016746">
    <property type="term" value="F:acyltransferase activity"/>
    <property type="evidence" value="ECO:0007669"/>
    <property type="project" value="UniProtKB-KW"/>
</dbReference>
<feature type="region of interest" description="Disordered" evidence="1">
    <location>
        <begin position="22"/>
        <end position="43"/>
    </location>
</feature>
<keyword evidence="4" id="KW-0808">Transferase</keyword>
<dbReference type="InterPro" id="IPR012338">
    <property type="entry name" value="Beta-lactam/transpept-like"/>
</dbReference>
<dbReference type="Pfam" id="PF13354">
    <property type="entry name" value="Beta-lactamase2"/>
    <property type="match status" value="1"/>
</dbReference>
<dbReference type="EMBL" id="JBHRUV010000017">
    <property type="protein sequence ID" value="MFC3265524.1"/>
    <property type="molecule type" value="Genomic_DNA"/>
</dbReference>
<feature type="signal peptide" evidence="2">
    <location>
        <begin position="1"/>
        <end position="21"/>
    </location>
</feature>
<evidence type="ECO:0000259" key="3">
    <source>
        <dbReference type="Pfam" id="PF13354"/>
    </source>
</evidence>
<feature type="domain" description="Beta-lactamase class A catalytic" evidence="3">
    <location>
        <begin position="91"/>
        <end position="225"/>
    </location>
</feature>
<name>A0ABV7LCL0_9HYPH</name>
<protein>
    <submittedName>
        <fullName evidence="4">Serine hydrolase</fullName>
    </submittedName>
</protein>
<dbReference type="GO" id="GO:0016787">
    <property type="term" value="F:hydrolase activity"/>
    <property type="evidence" value="ECO:0007669"/>
    <property type="project" value="UniProtKB-KW"/>
</dbReference>
<keyword evidence="4" id="KW-0012">Acyltransferase</keyword>
<gene>
    <name evidence="4" type="ORF">ACFOEX_03975</name>
</gene>
<sequence>MDRRTLLLASLGTVIAGSALAEPASARRRQTARRTPARPPAAPEGVAALAETFPGVDLGPDGAASAVIIAEDPRPEAAQPGAQAVLWRAARRPDAPMFAGGALNGVILAGFLRQVEQGGAALADEAVIDDSVRSLPSPVFGRLTGRAPCFSVLEAMIAHGDNTAADVALAVAGPAAIRKFLQSAGFRQTHVPASTREMLSWMAGGAAGVNPGWEGLQAACAAPVSPVRSPLGEGPAARSTAAELAEWSRNAFAGRYFGASASLAEFARIMAMGAPARRIAPADVPAWGTGGGFSLGDFHGYAVAGRMLAGGVPVTFSLLASWRGGPEEGRRVAAACETAARDLLAETRRALARA</sequence>
<keyword evidence="5" id="KW-1185">Reference proteome</keyword>
<comment type="caution">
    <text evidence="4">The sequence shown here is derived from an EMBL/GenBank/DDBJ whole genome shotgun (WGS) entry which is preliminary data.</text>
</comment>
<reference evidence="5" key="1">
    <citation type="journal article" date="2019" name="Int. J. Syst. Evol. Microbiol.">
        <title>The Global Catalogue of Microorganisms (GCM) 10K type strain sequencing project: providing services to taxonomists for standard genome sequencing and annotation.</title>
        <authorList>
            <consortium name="The Broad Institute Genomics Platform"/>
            <consortium name="The Broad Institute Genome Sequencing Center for Infectious Disease"/>
            <person name="Wu L."/>
            <person name="Ma J."/>
        </authorList>
    </citation>
    <scope>NUCLEOTIDE SEQUENCE [LARGE SCALE GENOMIC DNA]</scope>
    <source>
        <strain evidence="5">CCM 7941</strain>
    </source>
</reference>
<dbReference type="Proteomes" id="UP001595536">
    <property type="component" value="Unassembled WGS sequence"/>
</dbReference>
<proteinExistence type="predicted"/>
<evidence type="ECO:0000313" key="5">
    <source>
        <dbReference type="Proteomes" id="UP001595536"/>
    </source>
</evidence>
<feature type="chain" id="PRO_5046634150" evidence="2">
    <location>
        <begin position="22"/>
        <end position="354"/>
    </location>
</feature>
<feature type="compositionally biased region" description="Basic residues" evidence="1">
    <location>
        <begin position="26"/>
        <end position="36"/>
    </location>
</feature>
<dbReference type="RefSeq" id="WP_376831627.1">
    <property type="nucleotide sequence ID" value="NZ_JBHLWR010000006.1"/>
</dbReference>
<accession>A0ABV7LCL0</accession>
<keyword evidence="2" id="KW-0732">Signal</keyword>
<keyword evidence="4" id="KW-0378">Hydrolase</keyword>
<dbReference type="SUPFAM" id="SSF56601">
    <property type="entry name" value="beta-lactamase/transpeptidase-like"/>
    <property type="match status" value="1"/>
</dbReference>
<dbReference type="Gene3D" id="3.40.710.10">
    <property type="entry name" value="DD-peptidase/beta-lactamase superfamily"/>
    <property type="match status" value="1"/>
</dbReference>
<organism evidence="4 5">
    <name type="scientific">Camelimonas abortus</name>
    <dbReference type="NCBI Taxonomy" id="1017184"/>
    <lineage>
        <taxon>Bacteria</taxon>
        <taxon>Pseudomonadati</taxon>
        <taxon>Pseudomonadota</taxon>
        <taxon>Alphaproteobacteria</taxon>
        <taxon>Hyphomicrobiales</taxon>
        <taxon>Chelatococcaceae</taxon>
        <taxon>Camelimonas</taxon>
    </lineage>
</organism>
<dbReference type="InterPro" id="IPR045155">
    <property type="entry name" value="Beta-lactam_cat"/>
</dbReference>
<evidence type="ECO:0000313" key="4">
    <source>
        <dbReference type="EMBL" id="MFC3265524.1"/>
    </source>
</evidence>
<evidence type="ECO:0000256" key="1">
    <source>
        <dbReference type="SAM" id="MobiDB-lite"/>
    </source>
</evidence>